<evidence type="ECO:0000259" key="2">
    <source>
        <dbReference type="Pfam" id="PF24747"/>
    </source>
</evidence>
<evidence type="ECO:0000313" key="4">
    <source>
        <dbReference type="Proteomes" id="UP000813462"/>
    </source>
</evidence>
<dbReference type="Pfam" id="PF24747">
    <property type="entry name" value="Zn-ribbon_GIR1"/>
    <property type="match status" value="1"/>
</dbReference>
<feature type="region of interest" description="Disordered" evidence="1">
    <location>
        <begin position="146"/>
        <end position="175"/>
    </location>
</feature>
<feature type="domain" description="GIR1-like zinc ribbon" evidence="2">
    <location>
        <begin position="181"/>
        <end position="214"/>
    </location>
</feature>
<reference evidence="3" key="1">
    <citation type="journal article" date="2021" name="Front. Plant Sci.">
        <title>Chromosome-Scale Genome Assembly for Chinese Sour Jujube and Insights Into Its Genome Evolution and Domestication Signature.</title>
        <authorList>
            <person name="Shen L.-Y."/>
            <person name="Luo H."/>
            <person name="Wang X.-L."/>
            <person name="Wang X.-M."/>
            <person name="Qiu X.-J."/>
            <person name="Liu H."/>
            <person name="Zhou S.-S."/>
            <person name="Jia K.-H."/>
            <person name="Nie S."/>
            <person name="Bao Y.-T."/>
            <person name="Zhang R.-G."/>
            <person name="Yun Q.-Z."/>
            <person name="Chai Y.-H."/>
            <person name="Lu J.-Y."/>
            <person name="Li Y."/>
            <person name="Zhao S.-W."/>
            <person name="Mao J.-F."/>
            <person name="Jia S.-G."/>
            <person name="Mao Y.-M."/>
        </authorList>
    </citation>
    <scope>NUCLEOTIDE SEQUENCE</scope>
    <source>
        <strain evidence="3">AT0</strain>
        <tissue evidence="3">Leaf</tissue>
    </source>
</reference>
<dbReference type="InterPro" id="IPR055281">
    <property type="entry name" value="GIR1-2/SIED1"/>
</dbReference>
<proteinExistence type="predicted"/>
<dbReference type="InterPro" id="IPR056440">
    <property type="entry name" value="Zn-ribbon_GIR1"/>
</dbReference>
<evidence type="ECO:0000256" key="1">
    <source>
        <dbReference type="SAM" id="MobiDB-lite"/>
    </source>
</evidence>
<organism evidence="3 4">
    <name type="scientific">Ziziphus jujuba var. spinosa</name>
    <dbReference type="NCBI Taxonomy" id="714518"/>
    <lineage>
        <taxon>Eukaryota</taxon>
        <taxon>Viridiplantae</taxon>
        <taxon>Streptophyta</taxon>
        <taxon>Embryophyta</taxon>
        <taxon>Tracheophyta</taxon>
        <taxon>Spermatophyta</taxon>
        <taxon>Magnoliopsida</taxon>
        <taxon>eudicotyledons</taxon>
        <taxon>Gunneridae</taxon>
        <taxon>Pentapetalae</taxon>
        <taxon>rosids</taxon>
        <taxon>fabids</taxon>
        <taxon>Rosales</taxon>
        <taxon>Rhamnaceae</taxon>
        <taxon>Paliureae</taxon>
        <taxon>Ziziphus</taxon>
    </lineage>
</organism>
<feature type="compositionally biased region" description="Low complexity" evidence="1">
    <location>
        <begin position="148"/>
        <end position="175"/>
    </location>
</feature>
<dbReference type="PANTHER" id="PTHR33177:SF77">
    <property type="entry name" value="LITAF DOMAIN-CONTAINING PROTEIN"/>
    <property type="match status" value="1"/>
</dbReference>
<gene>
    <name evidence="3" type="ORF">FEM48_Zijuj03G0034200</name>
</gene>
<dbReference type="AlphaFoldDB" id="A0A978VMW7"/>
<protein>
    <recommendedName>
        <fullName evidence="2">GIR1-like zinc ribbon domain-containing protein</fullName>
    </recommendedName>
</protein>
<name>A0A978VMW7_ZIZJJ</name>
<comment type="caution">
    <text evidence="3">The sequence shown here is derived from an EMBL/GenBank/DDBJ whole genome shotgun (WGS) entry which is preliminary data.</text>
</comment>
<accession>A0A978VMW7</accession>
<dbReference type="EMBL" id="JAEACU010000003">
    <property type="protein sequence ID" value="KAH7536892.1"/>
    <property type="molecule type" value="Genomic_DNA"/>
</dbReference>
<dbReference type="PANTHER" id="PTHR33177">
    <property type="entry name" value="PUTATIVE-RELATED"/>
    <property type="match status" value="1"/>
</dbReference>
<sequence length="227" mass="25456">MVIHLNFCTYLNGLDCVRGMQFAAFNRGPAHCHVSMYGYYLTNCNAPCVVIPEALQKEFQNAFNLSHLMNDLATMKSNEYDNLLVKSKNNTEIEVMMLLMKIIQGEILKQEAKKGELKEVMKKTKVEHVGKKIDLELRLSPPKVIITKGESSSNGSKSPSESNESSDSDGGSNVNGKRLPSLILMGCTYCYLYVMVSEDDPECPKCKRFSNLLDIFRGNPSKKARKN</sequence>
<dbReference type="Proteomes" id="UP000813462">
    <property type="component" value="Unassembled WGS sequence"/>
</dbReference>
<evidence type="ECO:0000313" key="3">
    <source>
        <dbReference type="EMBL" id="KAH7536892.1"/>
    </source>
</evidence>